<keyword evidence="2" id="KW-1185">Reference proteome</keyword>
<proteinExistence type="predicted"/>
<name>A0AAW0XIY9_CHEQU</name>
<accession>A0AAW0XIY9</accession>
<evidence type="ECO:0000313" key="2">
    <source>
        <dbReference type="Proteomes" id="UP001445076"/>
    </source>
</evidence>
<reference evidence="1 2" key="1">
    <citation type="journal article" date="2024" name="BMC Genomics">
        <title>Genome assembly of redclaw crayfish (Cherax quadricarinatus) provides insights into its immune adaptation and hypoxia tolerance.</title>
        <authorList>
            <person name="Liu Z."/>
            <person name="Zheng J."/>
            <person name="Li H."/>
            <person name="Fang K."/>
            <person name="Wang S."/>
            <person name="He J."/>
            <person name="Zhou D."/>
            <person name="Weng S."/>
            <person name="Chi M."/>
            <person name="Gu Z."/>
            <person name="He J."/>
            <person name="Li F."/>
            <person name="Wang M."/>
        </authorList>
    </citation>
    <scope>NUCLEOTIDE SEQUENCE [LARGE SCALE GENOMIC DNA]</scope>
    <source>
        <strain evidence="1">ZL_2023a</strain>
    </source>
</reference>
<protein>
    <submittedName>
        <fullName evidence="1">Uncharacterized protein</fullName>
    </submittedName>
</protein>
<dbReference type="Proteomes" id="UP001445076">
    <property type="component" value="Unassembled WGS sequence"/>
</dbReference>
<dbReference type="EMBL" id="JARKIK010000033">
    <property type="protein sequence ID" value="KAK8740334.1"/>
    <property type="molecule type" value="Genomic_DNA"/>
</dbReference>
<gene>
    <name evidence="1" type="ORF">OTU49_002860</name>
</gene>
<dbReference type="AlphaFoldDB" id="A0AAW0XIY9"/>
<organism evidence="1 2">
    <name type="scientific">Cherax quadricarinatus</name>
    <name type="common">Australian red claw crayfish</name>
    <dbReference type="NCBI Taxonomy" id="27406"/>
    <lineage>
        <taxon>Eukaryota</taxon>
        <taxon>Metazoa</taxon>
        <taxon>Ecdysozoa</taxon>
        <taxon>Arthropoda</taxon>
        <taxon>Crustacea</taxon>
        <taxon>Multicrustacea</taxon>
        <taxon>Malacostraca</taxon>
        <taxon>Eumalacostraca</taxon>
        <taxon>Eucarida</taxon>
        <taxon>Decapoda</taxon>
        <taxon>Pleocyemata</taxon>
        <taxon>Astacidea</taxon>
        <taxon>Parastacoidea</taxon>
        <taxon>Parastacidae</taxon>
        <taxon>Cherax</taxon>
    </lineage>
</organism>
<comment type="caution">
    <text evidence="1">The sequence shown here is derived from an EMBL/GenBank/DDBJ whole genome shotgun (WGS) entry which is preliminary data.</text>
</comment>
<evidence type="ECO:0000313" key="1">
    <source>
        <dbReference type="EMBL" id="KAK8740334.1"/>
    </source>
</evidence>
<feature type="non-terminal residue" evidence="1">
    <location>
        <position position="1"/>
    </location>
</feature>
<sequence>THWRSKQGVVQVVGTRIEHSTGLLEIGGASCWYMDFFNMHTGMSAIIAAYTALSPIQVPTWTPASVSLNTEFRYVGKRRVHLAPKEAVVWLHWQEEASRMPCSPELAVALATCHLGYLHFRQ</sequence>